<sequence>MRLTSNFEDNRRLPDDIAFAVADPERRFRFGANRNPGLTWSDPPAGTRSFVLTCHDPDAPSRFEHINRENIVIPEAMPRVDFFHWVLVDLRPACRGFAEGEFSSGVMPRGKPGPATRFGARHGLNDFTRGFAGDAHMAGDYFGYDGPCPPWNDKRVHRYVFTLYAVDLERCPVEGRFTGPDVLRAIQGHVLGEASLTGRYTLNPCAALTEVA</sequence>
<name>A0ABX1MP22_9RHOO</name>
<dbReference type="Proteomes" id="UP000652074">
    <property type="component" value="Unassembled WGS sequence"/>
</dbReference>
<protein>
    <submittedName>
        <fullName evidence="1">Phospholipid-binding protein</fullName>
    </submittedName>
</protein>
<dbReference type="Gene3D" id="3.90.280.10">
    <property type="entry name" value="PEBP-like"/>
    <property type="match status" value="1"/>
</dbReference>
<evidence type="ECO:0000313" key="2">
    <source>
        <dbReference type="Proteomes" id="UP000652074"/>
    </source>
</evidence>
<dbReference type="InterPro" id="IPR008914">
    <property type="entry name" value="PEBP"/>
</dbReference>
<evidence type="ECO:0000313" key="1">
    <source>
        <dbReference type="EMBL" id="NMF88975.1"/>
    </source>
</evidence>
<dbReference type="CDD" id="cd00865">
    <property type="entry name" value="PEBP_bact_arch"/>
    <property type="match status" value="1"/>
</dbReference>
<dbReference type="Pfam" id="PF01161">
    <property type="entry name" value="PBP"/>
    <property type="match status" value="1"/>
</dbReference>
<dbReference type="InterPro" id="IPR036610">
    <property type="entry name" value="PEBP-like_sf"/>
</dbReference>
<dbReference type="SUPFAM" id="SSF49777">
    <property type="entry name" value="PEBP-like"/>
    <property type="match status" value="1"/>
</dbReference>
<dbReference type="InterPro" id="IPR005247">
    <property type="entry name" value="YbhB_YbcL/LppC-like"/>
</dbReference>
<comment type="caution">
    <text evidence="1">The sequence shown here is derived from an EMBL/GenBank/DDBJ whole genome shotgun (WGS) entry which is preliminary data.</text>
</comment>
<reference evidence="1 2" key="1">
    <citation type="submission" date="2019-12" db="EMBL/GenBank/DDBJ databases">
        <title>Comparative genomics gives insights into the taxonomy of the Azoarcus-Aromatoleum group and reveals separate origins of nif in the plant-associated Azoarcus and non-plant-associated Aromatoleum sub-groups.</title>
        <authorList>
            <person name="Lafos M."/>
            <person name="Maluk M."/>
            <person name="Batista M."/>
            <person name="Junghare M."/>
            <person name="Carmona M."/>
            <person name="Faoro H."/>
            <person name="Cruz L.M."/>
            <person name="Battistoni F."/>
            <person name="De Souza E."/>
            <person name="Pedrosa F."/>
            <person name="Chen W.-M."/>
            <person name="Poole P.S."/>
            <person name="Dixon R.A."/>
            <person name="James E.K."/>
        </authorList>
    </citation>
    <scope>NUCLEOTIDE SEQUENCE [LARGE SCALE GENOMIC DNA]</scope>
    <source>
        <strain evidence="1 2">ToN1</strain>
    </source>
</reference>
<accession>A0ABX1MP22</accession>
<proteinExistence type="predicted"/>
<keyword evidence="2" id="KW-1185">Reference proteome</keyword>
<dbReference type="PANTHER" id="PTHR30289">
    <property type="entry name" value="UNCHARACTERIZED PROTEIN YBCL-RELATED"/>
    <property type="match status" value="1"/>
</dbReference>
<dbReference type="RefSeq" id="WP_169206354.1">
    <property type="nucleotide sequence ID" value="NZ_CP059560.1"/>
</dbReference>
<gene>
    <name evidence="1" type="ORF">GPA26_10875</name>
</gene>
<dbReference type="PANTHER" id="PTHR30289:SF1">
    <property type="entry name" value="PEBP (PHOSPHATIDYLETHANOLAMINE-BINDING PROTEIN) FAMILY PROTEIN"/>
    <property type="match status" value="1"/>
</dbReference>
<organism evidence="1 2">
    <name type="scientific">Aromatoleum petrolei</name>
    <dbReference type="NCBI Taxonomy" id="76116"/>
    <lineage>
        <taxon>Bacteria</taxon>
        <taxon>Pseudomonadati</taxon>
        <taxon>Pseudomonadota</taxon>
        <taxon>Betaproteobacteria</taxon>
        <taxon>Rhodocyclales</taxon>
        <taxon>Rhodocyclaceae</taxon>
        <taxon>Aromatoleum</taxon>
    </lineage>
</organism>
<dbReference type="EMBL" id="WTVR01000018">
    <property type="protein sequence ID" value="NMF88975.1"/>
    <property type="molecule type" value="Genomic_DNA"/>
</dbReference>